<reference evidence="5 6" key="1">
    <citation type="submission" date="2013-03" db="EMBL/GenBank/DDBJ databases">
        <title>Reference genome for the Human Microbiome Project.</title>
        <authorList>
            <person name="Aqrawi P."/>
            <person name="Ayvaz T."/>
            <person name="Bess C."/>
            <person name="Blankenburg K."/>
            <person name="Coyle M."/>
            <person name="Deng J."/>
            <person name="Forbes L."/>
            <person name="Fowler G."/>
            <person name="Francisco L."/>
            <person name="Fu Q."/>
            <person name="Gibbs R."/>
            <person name="Gross S."/>
            <person name="Gubbala S."/>
            <person name="Hale W."/>
            <person name="Hemphill L."/>
            <person name="Highlander S."/>
            <person name="Hirani K."/>
            <person name="Jackson L."/>
            <person name="Jakkamsetti A."/>
            <person name="Javaid M."/>
            <person name="Jayaseelan J.C."/>
            <person name="Jiang H."/>
            <person name="Joshi V."/>
            <person name="Korchina V."/>
            <person name="Kovar C."/>
            <person name="Lara F."/>
            <person name="Lee S."/>
            <person name="Liu Y."/>
            <person name="Mata R."/>
            <person name="Mathew T."/>
            <person name="Munidasa M."/>
            <person name="Muzny D."/>
            <person name="Nazareth L."/>
            <person name="Ngo R."/>
            <person name="Nguyen L."/>
            <person name="Nguyen N."/>
            <person name="Okwuonu G."/>
            <person name="Ongeri F."/>
            <person name="Palculict T."/>
            <person name="Patil S."/>
            <person name="Petrosino J."/>
            <person name="Pham C."/>
            <person name="Pham P."/>
            <person name="Pu L.-L."/>
            <person name="Qin X."/>
            <person name="Qu J."/>
            <person name="Reid J."/>
            <person name="Ross M."/>
            <person name="Ruth R."/>
            <person name="Saada N."/>
            <person name="San Lucas F."/>
            <person name="Santibanez J."/>
            <person name="Shang Y."/>
            <person name="Simmons D."/>
            <person name="Song X.-Z."/>
            <person name="Tang L.-Y."/>
            <person name="Thornton R."/>
            <person name="Warren J."/>
            <person name="Weissenberger G."/>
            <person name="Wilczek-Boney K."/>
            <person name="Worley K."/>
            <person name="Youmans B."/>
            <person name="Zhang J."/>
            <person name="Zhang L."/>
            <person name="Zhao Z."/>
            <person name="Zhou C."/>
            <person name="Zhu D."/>
            <person name="Zhu Y."/>
        </authorList>
    </citation>
    <scope>NUCLEOTIDE SEQUENCE [LARGE SCALE GENOMIC DNA]</scope>
    <source>
        <strain evidence="5 6">F0333</strain>
    </source>
</reference>
<evidence type="ECO:0000256" key="1">
    <source>
        <dbReference type="ARBA" id="ARBA00022448"/>
    </source>
</evidence>
<keyword evidence="2" id="KW-0547">Nucleotide-binding</keyword>
<dbReference type="OrthoDB" id="9802264at2"/>
<dbReference type="GO" id="GO:0022857">
    <property type="term" value="F:transmembrane transporter activity"/>
    <property type="evidence" value="ECO:0007669"/>
    <property type="project" value="TreeGrafter"/>
</dbReference>
<organism evidence="5 6">
    <name type="scientific">Schaalia cardiffensis F0333</name>
    <dbReference type="NCBI Taxonomy" id="888050"/>
    <lineage>
        <taxon>Bacteria</taxon>
        <taxon>Bacillati</taxon>
        <taxon>Actinomycetota</taxon>
        <taxon>Actinomycetes</taxon>
        <taxon>Actinomycetales</taxon>
        <taxon>Actinomycetaceae</taxon>
        <taxon>Schaalia</taxon>
    </lineage>
</organism>
<keyword evidence="5" id="KW-0449">Lipoprotein</keyword>
<dbReference type="HOGENOM" id="CLU_000604_1_22_11"/>
<dbReference type="Proteomes" id="UP000013015">
    <property type="component" value="Unassembled WGS sequence"/>
</dbReference>
<accession>N6X2X3</accession>
<dbReference type="SMART" id="SM00382">
    <property type="entry name" value="AAA"/>
    <property type="match status" value="1"/>
</dbReference>
<evidence type="ECO:0000313" key="6">
    <source>
        <dbReference type="Proteomes" id="UP000013015"/>
    </source>
</evidence>
<dbReference type="Gene3D" id="3.40.50.300">
    <property type="entry name" value="P-loop containing nucleotide triphosphate hydrolases"/>
    <property type="match status" value="1"/>
</dbReference>
<dbReference type="GO" id="GO:0005524">
    <property type="term" value="F:ATP binding"/>
    <property type="evidence" value="ECO:0007669"/>
    <property type="project" value="UniProtKB-KW"/>
</dbReference>
<comment type="caution">
    <text evidence="5">The sequence shown here is derived from an EMBL/GenBank/DDBJ whole genome shotgun (WGS) entry which is preliminary data.</text>
</comment>
<evidence type="ECO:0000256" key="2">
    <source>
        <dbReference type="ARBA" id="ARBA00022741"/>
    </source>
</evidence>
<dbReference type="GO" id="GO:0016887">
    <property type="term" value="F:ATP hydrolysis activity"/>
    <property type="evidence" value="ECO:0007669"/>
    <property type="project" value="InterPro"/>
</dbReference>
<dbReference type="PANTHER" id="PTHR24220">
    <property type="entry name" value="IMPORT ATP-BINDING PROTEIN"/>
    <property type="match status" value="1"/>
</dbReference>
<dbReference type="eggNOG" id="COG1136">
    <property type="taxonomic scope" value="Bacteria"/>
</dbReference>
<name>N6X2X3_9ACTO</name>
<keyword evidence="3" id="KW-0067">ATP-binding</keyword>
<keyword evidence="6" id="KW-1185">Reference proteome</keyword>
<sequence length="230" mass="24272">MTISAQGLTKEFTRRAAGAVFTAVEPVDLQVECGELVLLKGRSGSGKSTLVSMLAGVLAPTAGRVLLDGEDLYSLSEVELSSLRNEKIGLVPQGHAALRSLSVVENVILPAVLSTKGAVGPERGLELLEAVGMSALADASPSELSGGELRRMGVARALMMDPKVVLADEPTAGLDEENAVMVLEMLRRAADEGRAVVVATHEEEATRFADRVLHMVKGCLREDGGRQEKD</sequence>
<dbReference type="EC" id="3.6.3.-" evidence="5"/>
<proteinExistence type="predicted"/>
<dbReference type="InterPro" id="IPR027417">
    <property type="entry name" value="P-loop_NTPase"/>
</dbReference>
<keyword evidence="1" id="KW-0813">Transport</keyword>
<dbReference type="RefSeq" id="WP_005963350.1">
    <property type="nucleotide sequence ID" value="NZ_CP040505.1"/>
</dbReference>
<dbReference type="InterPro" id="IPR017911">
    <property type="entry name" value="MacB-like_ATP-bd"/>
</dbReference>
<dbReference type="EMBL" id="AQHZ01000020">
    <property type="protein sequence ID" value="ENO18071.1"/>
    <property type="molecule type" value="Genomic_DNA"/>
</dbReference>
<dbReference type="InterPro" id="IPR003439">
    <property type="entry name" value="ABC_transporter-like_ATP-bd"/>
</dbReference>
<dbReference type="AlphaFoldDB" id="N6X2X3"/>
<gene>
    <name evidence="5" type="primary">lolD</name>
    <name evidence="5" type="ORF">HMPREF9004_1196</name>
</gene>
<dbReference type="SUPFAM" id="SSF52540">
    <property type="entry name" value="P-loop containing nucleoside triphosphate hydrolases"/>
    <property type="match status" value="1"/>
</dbReference>
<dbReference type="InterPro" id="IPR015854">
    <property type="entry name" value="ABC_transpr_LolD-like"/>
</dbReference>
<protein>
    <submittedName>
        <fullName evidence="5">Lipoprotein releasing ABC superfamily ATP binding cassette transporter, ABC protein</fullName>
        <ecNumber evidence="5">3.6.3.-</ecNumber>
    </submittedName>
</protein>
<keyword evidence="5" id="KW-0378">Hydrolase</keyword>
<dbReference type="InterPro" id="IPR003593">
    <property type="entry name" value="AAA+_ATPase"/>
</dbReference>
<dbReference type="PROSITE" id="PS50893">
    <property type="entry name" value="ABC_TRANSPORTER_2"/>
    <property type="match status" value="1"/>
</dbReference>
<dbReference type="CDD" id="cd03255">
    <property type="entry name" value="ABC_MJ0796_LolCDE_FtsE"/>
    <property type="match status" value="1"/>
</dbReference>
<evidence type="ECO:0000256" key="3">
    <source>
        <dbReference type="ARBA" id="ARBA00022840"/>
    </source>
</evidence>
<feature type="domain" description="ABC transporter" evidence="4">
    <location>
        <begin position="3"/>
        <end position="229"/>
    </location>
</feature>
<dbReference type="STRING" id="888050.HMPREF9004_1196"/>
<evidence type="ECO:0000259" key="4">
    <source>
        <dbReference type="PROSITE" id="PS50893"/>
    </source>
</evidence>
<dbReference type="Pfam" id="PF00005">
    <property type="entry name" value="ABC_tran"/>
    <property type="match status" value="1"/>
</dbReference>
<dbReference type="InterPro" id="IPR017871">
    <property type="entry name" value="ABC_transporter-like_CS"/>
</dbReference>
<evidence type="ECO:0000313" key="5">
    <source>
        <dbReference type="EMBL" id="ENO18071.1"/>
    </source>
</evidence>
<dbReference type="GO" id="GO:0005886">
    <property type="term" value="C:plasma membrane"/>
    <property type="evidence" value="ECO:0007669"/>
    <property type="project" value="TreeGrafter"/>
</dbReference>
<dbReference type="PROSITE" id="PS00211">
    <property type="entry name" value="ABC_TRANSPORTER_1"/>
    <property type="match status" value="1"/>
</dbReference>
<dbReference type="PATRIC" id="fig|888050.3.peg.1137"/>